<protein>
    <submittedName>
        <fullName evidence="1">Uncharacterized protein</fullName>
    </submittedName>
</protein>
<evidence type="ECO:0000313" key="2">
    <source>
        <dbReference type="Proteomes" id="UP000790377"/>
    </source>
</evidence>
<reference evidence="1" key="1">
    <citation type="journal article" date="2021" name="New Phytol.">
        <title>Evolutionary innovations through gain and loss of genes in the ectomycorrhizal Boletales.</title>
        <authorList>
            <person name="Wu G."/>
            <person name="Miyauchi S."/>
            <person name="Morin E."/>
            <person name="Kuo A."/>
            <person name="Drula E."/>
            <person name="Varga T."/>
            <person name="Kohler A."/>
            <person name="Feng B."/>
            <person name="Cao Y."/>
            <person name="Lipzen A."/>
            <person name="Daum C."/>
            <person name="Hundley H."/>
            <person name="Pangilinan J."/>
            <person name="Johnson J."/>
            <person name="Barry K."/>
            <person name="LaButti K."/>
            <person name="Ng V."/>
            <person name="Ahrendt S."/>
            <person name="Min B."/>
            <person name="Choi I.G."/>
            <person name="Park H."/>
            <person name="Plett J.M."/>
            <person name="Magnuson J."/>
            <person name="Spatafora J.W."/>
            <person name="Nagy L.G."/>
            <person name="Henrissat B."/>
            <person name="Grigoriev I.V."/>
            <person name="Yang Z.L."/>
            <person name="Xu J."/>
            <person name="Martin F.M."/>
        </authorList>
    </citation>
    <scope>NUCLEOTIDE SEQUENCE</scope>
    <source>
        <strain evidence="1">ATCC 28755</strain>
    </source>
</reference>
<sequence>MDPFPHVNQFTSILPYEIVEYIFLLCCTPLKWDGYLYDRHLPATSIPLLLSHVCKIWREIVHATPALWTDVCVHGRSSHPEILRQSLRYSQTCPLTACVVIGAPDVDCIEWIDTCIRELFCHSDRIYSFRLHVEHSARLWGEGVSVPSFPCLREVKLRLSHLSPVGRLSPLF</sequence>
<comment type="caution">
    <text evidence="1">The sequence shown here is derived from an EMBL/GenBank/DDBJ whole genome shotgun (WGS) entry which is preliminary data.</text>
</comment>
<name>A0ACB7ZWA3_9AGAM</name>
<evidence type="ECO:0000313" key="1">
    <source>
        <dbReference type="EMBL" id="KAH7905144.1"/>
    </source>
</evidence>
<organism evidence="1 2">
    <name type="scientific">Hygrophoropsis aurantiaca</name>
    <dbReference type="NCBI Taxonomy" id="72124"/>
    <lineage>
        <taxon>Eukaryota</taxon>
        <taxon>Fungi</taxon>
        <taxon>Dikarya</taxon>
        <taxon>Basidiomycota</taxon>
        <taxon>Agaricomycotina</taxon>
        <taxon>Agaricomycetes</taxon>
        <taxon>Agaricomycetidae</taxon>
        <taxon>Boletales</taxon>
        <taxon>Coniophorineae</taxon>
        <taxon>Hygrophoropsidaceae</taxon>
        <taxon>Hygrophoropsis</taxon>
    </lineage>
</organism>
<keyword evidence="2" id="KW-1185">Reference proteome</keyword>
<dbReference type="EMBL" id="MU268261">
    <property type="protein sequence ID" value="KAH7905144.1"/>
    <property type="molecule type" value="Genomic_DNA"/>
</dbReference>
<accession>A0ACB7ZWA3</accession>
<gene>
    <name evidence="1" type="ORF">BJ138DRAFT_811068</name>
</gene>
<dbReference type="Proteomes" id="UP000790377">
    <property type="component" value="Unassembled WGS sequence"/>
</dbReference>
<proteinExistence type="predicted"/>